<feature type="transmembrane region" description="Helical" evidence="4">
    <location>
        <begin position="43"/>
        <end position="61"/>
    </location>
</feature>
<dbReference type="Proteomes" id="UP000278855">
    <property type="component" value="Unassembled WGS sequence"/>
</dbReference>
<organism evidence="7 9">
    <name type="scientific">Shewanella psychromarinicola</name>
    <dbReference type="NCBI Taxonomy" id="2487742"/>
    <lineage>
        <taxon>Bacteria</taxon>
        <taxon>Pseudomonadati</taxon>
        <taxon>Pseudomonadota</taxon>
        <taxon>Gammaproteobacteria</taxon>
        <taxon>Alteromonadales</taxon>
        <taxon>Shewanellaceae</taxon>
        <taxon>Shewanella</taxon>
    </lineage>
</organism>
<keyword evidence="3 4" id="KW-0472">Membrane</keyword>
<evidence type="ECO:0000259" key="5">
    <source>
        <dbReference type="PROSITE" id="PS50850"/>
    </source>
</evidence>
<feature type="transmembrane region" description="Helical" evidence="4">
    <location>
        <begin position="282"/>
        <end position="303"/>
    </location>
</feature>
<protein>
    <submittedName>
        <fullName evidence="7">MFS transporter</fullName>
    </submittedName>
</protein>
<dbReference type="SUPFAM" id="SSF103473">
    <property type="entry name" value="MFS general substrate transporter"/>
    <property type="match status" value="1"/>
</dbReference>
<evidence type="ECO:0000256" key="4">
    <source>
        <dbReference type="SAM" id="Phobius"/>
    </source>
</evidence>
<dbReference type="KEGG" id="spsr:EGC80_04045"/>
<name>A0A3N4E5T0_9GAMM</name>
<feature type="transmembrane region" description="Helical" evidence="4">
    <location>
        <begin position="165"/>
        <end position="190"/>
    </location>
</feature>
<accession>A0A3N4E5T0</accession>
<feature type="transmembrane region" description="Helical" evidence="4">
    <location>
        <begin position="310"/>
        <end position="328"/>
    </location>
</feature>
<feature type="transmembrane region" description="Helical" evidence="4">
    <location>
        <begin position="239"/>
        <end position="262"/>
    </location>
</feature>
<reference evidence="6 8" key="1">
    <citation type="submission" date="2018-11" db="EMBL/GenBank/DDBJ databases">
        <title>Shewanella sp. M2.</title>
        <authorList>
            <person name="Hwang Y.J."/>
            <person name="Hwang C.Y."/>
        </authorList>
    </citation>
    <scope>NUCLEOTIDE SEQUENCE [LARGE SCALE GENOMIC DNA]</scope>
    <source>
        <strain evidence="6 8">M2</strain>
    </source>
</reference>
<dbReference type="Pfam" id="PF07690">
    <property type="entry name" value="MFS_1"/>
    <property type="match status" value="1"/>
</dbReference>
<dbReference type="Gene3D" id="1.20.1250.20">
    <property type="entry name" value="MFS general substrate transporter like domains"/>
    <property type="match status" value="1"/>
</dbReference>
<dbReference type="InterPro" id="IPR011701">
    <property type="entry name" value="MFS"/>
</dbReference>
<dbReference type="InterPro" id="IPR052524">
    <property type="entry name" value="MFS_Cyanate_Porter"/>
</dbReference>
<dbReference type="AlphaFoldDB" id="A0A3N4E5T0"/>
<proteinExistence type="predicted"/>
<dbReference type="Proteomes" id="UP000273778">
    <property type="component" value="Chromosome"/>
</dbReference>
<dbReference type="EMBL" id="RKKB01000003">
    <property type="protein sequence ID" value="RPA32267.1"/>
    <property type="molecule type" value="Genomic_DNA"/>
</dbReference>
<feature type="transmembrane region" description="Helical" evidence="4">
    <location>
        <begin position="135"/>
        <end position="153"/>
    </location>
</feature>
<feature type="transmembrane region" description="Helical" evidence="4">
    <location>
        <begin position="399"/>
        <end position="419"/>
    </location>
</feature>
<dbReference type="GO" id="GO:0022857">
    <property type="term" value="F:transmembrane transporter activity"/>
    <property type="evidence" value="ECO:0007669"/>
    <property type="project" value="InterPro"/>
</dbReference>
<dbReference type="EMBL" id="CP034073">
    <property type="protein sequence ID" value="AZG34174.1"/>
    <property type="molecule type" value="Genomic_DNA"/>
</dbReference>
<gene>
    <name evidence="7" type="ORF">EGC77_10640</name>
    <name evidence="6" type="ORF">EGC80_04045</name>
</gene>
<keyword evidence="1 4" id="KW-0812">Transmembrane</keyword>
<dbReference type="InterPro" id="IPR020846">
    <property type="entry name" value="MFS_dom"/>
</dbReference>
<dbReference type="InterPro" id="IPR036259">
    <property type="entry name" value="MFS_trans_sf"/>
</dbReference>
<evidence type="ECO:0000313" key="9">
    <source>
        <dbReference type="Proteomes" id="UP000278855"/>
    </source>
</evidence>
<feature type="transmembrane region" description="Helical" evidence="4">
    <location>
        <begin position="81"/>
        <end position="104"/>
    </location>
</feature>
<evidence type="ECO:0000256" key="1">
    <source>
        <dbReference type="ARBA" id="ARBA00022692"/>
    </source>
</evidence>
<reference evidence="9" key="2">
    <citation type="submission" date="2018-11" db="EMBL/GenBank/DDBJ databases">
        <title>Shewanella sp. R106.</title>
        <authorList>
            <person name="Hwang Y.J."/>
            <person name="Hwang C.Y."/>
        </authorList>
    </citation>
    <scope>NUCLEOTIDE SEQUENCE [LARGE SCALE GENOMIC DNA]</scope>
    <source>
        <strain evidence="9">R106</strain>
    </source>
</reference>
<dbReference type="PROSITE" id="PS50850">
    <property type="entry name" value="MFS"/>
    <property type="match status" value="1"/>
</dbReference>
<evidence type="ECO:0000313" key="6">
    <source>
        <dbReference type="EMBL" id="AZG34174.1"/>
    </source>
</evidence>
<feature type="transmembrane region" description="Helical" evidence="4">
    <location>
        <begin position="196"/>
        <end position="218"/>
    </location>
</feature>
<reference evidence="7" key="3">
    <citation type="submission" date="2018-11" db="EMBL/GenBank/DDBJ databases">
        <authorList>
            <person name="Hwang Y.J."/>
            <person name="Hwang C.Y."/>
        </authorList>
    </citation>
    <scope>NUCLEOTIDE SEQUENCE</scope>
    <source>
        <strain evidence="7">R106</strain>
    </source>
</reference>
<sequence length="429" mass="45406">MSLFLNYIARKIFILAAIILLQKQKHLMTALTLTQKPQSRFSGILLVIGILLIAANLRAPFTGIAPVLEQIISHFGLTDPQAGYLTTLPLIAFAVISPMAAFFARKQGLEHALFAALILILLGIATRFINSSTMLFIGTAIIGVGIAIANVLLPSLIKRDFATKVALMTSAYVLTMGVTSGGFSALVFPLSQLNGLGWQLALGSAGIITVASLIVWTAQLGKHTKPTYCAHQSAPSKSVWRYLLAWQISLLLGLNSFLNYIIITWLPSILTDTGHSAVEAGAYHGAFQIATALPGLVLIPLLAKLKDQSALSFILALLSAGSALGLLYMPHFAFVWTLMLGFCSGACFILGLSFISLRTDDPHQAASLSGMSQSVGYLLAAVGPMVAGALHTSTGNWDAPLWLCAIAAVLCALCGFAGGRNTTLHKSAS</sequence>
<feature type="transmembrane region" description="Helical" evidence="4">
    <location>
        <begin position="334"/>
        <end position="355"/>
    </location>
</feature>
<feature type="transmembrane region" description="Helical" evidence="4">
    <location>
        <begin position="111"/>
        <end position="129"/>
    </location>
</feature>
<dbReference type="OrthoDB" id="5317164at2"/>
<dbReference type="PANTHER" id="PTHR23523">
    <property type="match status" value="1"/>
</dbReference>
<evidence type="ECO:0000256" key="2">
    <source>
        <dbReference type="ARBA" id="ARBA00022989"/>
    </source>
</evidence>
<keyword evidence="8" id="KW-1185">Reference proteome</keyword>
<dbReference type="PANTHER" id="PTHR23523:SF2">
    <property type="entry name" value="2-NITROIMIDAZOLE TRANSPORTER"/>
    <property type="match status" value="1"/>
</dbReference>
<feature type="domain" description="Major facilitator superfamily (MFS) profile" evidence="5">
    <location>
        <begin position="42"/>
        <end position="423"/>
    </location>
</feature>
<feature type="transmembrane region" description="Helical" evidence="4">
    <location>
        <begin position="6"/>
        <end position="22"/>
    </location>
</feature>
<keyword evidence="2 4" id="KW-1133">Transmembrane helix</keyword>
<feature type="transmembrane region" description="Helical" evidence="4">
    <location>
        <begin position="375"/>
        <end position="393"/>
    </location>
</feature>
<evidence type="ECO:0000313" key="8">
    <source>
        <dbReference type="Proteomes" id="UP000273778"/>
    </source>
</evidence>
<evidence type="ECO:0000313" key="7">
    <source>
        <dbReference type="EMBL" id="RPA32267.1"/>
    </source>
</evidence>
<evidence type="ECO:0000256" key="3">
    <source>
        <dbReference type="ARBA" id="ARBA00023136"/>
    </source>
</evidence>